<organism evidence="2">
    <name type="scientific">White spot syndrome virus</name>
    <dbReference type="NCBI Taxonomy" id="342409"/>
    <lineage>
        <taxon>Viruses</taxon>
        <taxon>Viruses incertae sedis</taxon>
        <taxon>Naldaviricetes</taxon>
        <taxon>Nimaviridae</taxon>
        <taxon>Whispovirus</taxon>
    </lineage>
</organism>
<proteinExistence type="predicted"/>
<protein>
    <submittedName>
        <fullName evidence="2">WSSV047</fullName>
    </submittedName>
</protein>
<sequence>MEKKDPFSELGPEMPYRNKSLIMDQDFCTIGMCYKFLAEGGGLLLTKTNATLLKEKMACKGLDDSGDGDDEEEDNEEGGSGGNLAAVLETRTTSTSLLQP</sequence>
<name>A0A2I6SBH8_9VIRU</name>
<reference evidence="2" key="1">
    <citation type="submission" date="2017-12" db="EMBL/GenBank/DDBJ databases">
        <authorList>
            <person name="Katneni V.K."/>
            <person name="Shekhar M.S."/>
            <person name="Otta S.K."/>
            <person name="Karthic K."/>
            <person name="Jangam A.K."/>
            <person name="Gopikrishna G."/>
            <person name="Vijayan K.K."/>
        </authorList>
    </citation>
    <scope>NUCLEOTIDE SEQUENCE [LARGE SCALE GENOMIC DNA]</scope>
    <source>
        <strain evidence="2">IN_AP4RU</strain>
    </source>
</reference>
<dbReference type="Proteomes" id="UP000267352">
    <property type="component" value="Segment"/>
</dbReference>
<evidence type="ECO:0000256" key="1">
    <source>
        <dbReference type="SAM" id="MobiDB-lite"/>
    </source>
</evidence>
<evidence type="ECO:0000313" key="2">
    <source>
        <dbReference type="EMBL" id="AUO14920.1"/>
    </source>
</evidence>
<reference evidence="2" key="2">
    <citation type="journal article" date="2018" name="Genome Announc.">
        <title>First Report of a Complete Genome Sequence of White spot syndrome virus from India.</title>
        <authorList>
            <person name="Vinaya Kumar K."/>
            <person name="Shekhar M.S."/>
            <person name="Otta S.K."/>
            <person name="Karthic K."/>
            <person name="Ashok Kumar J."/>
            <person name="Gopikrishna G."/>
            <person name="Vijayan K.K."/>
        </authorList>
    </citation>
    <scope>NUCLEOTIDE SEQUENCE</scope>
    <source>
        <strain evidence="2">IN_AP4RU</strain>
    </source>
</reference>
<dbReference type="EMBL" id="MG702567">
    <property type="protein sequence ID" value="AUO14920.1"/>
    <property type="molecule type" value="Genomic_DNA"/>
</dbReference>
<feature type="compositionally biased region" description="Acidic residues" evidence="1">
    <location>
        <begin position="64"/>
        <end position="77"/>
    </location>
</feature>
<accession>A0A2I6SBH8</accession>
<feature type="region of interest" description="Disordered" evidence="1">
    <location>
        <begin position="60"/>
        <end position="100"/>
    </location>
</feature>
<feature type="compositionally biased region" description="Polar residues" evidence="1">
    <location>
        <begin position="90"/>
        <end position="100"/>
    </location>
</feature>